<dbReference type="GeneID" id="83056882"/>
<evidence type="ECO:0000313" key="4">
    <source>
        <dbReference type="Proteomes" id="UP000093044"/>
    </source>
</evidence>
<protein>
    <recommendedName>
        <fullName evidence="2">HTH cro/C1-type domain-containing protein</fullName>
    </recommendedName>
</protein>
<dbReference type="PROSITE" id="PS50943">
    <property type="entry name" value="HTH_CROC1"/>
    <property type="match status" value="2"/>
</dbReference>
<dbReference type="InterPro" id="IPR001387">
    <property type="entry name" value="Cro/C1-type_HTH"/>
</dbReference>
<reference evidence="3" key="1">
    <citation type="submission" date="2016-08" db="EMBL/GenBank/DDBJ databases">
        <title>Complete genome of Cloacibacillus porcorum.</title>
        <authorList>
            <person name="Looft T."/>
            <person name="Bayles D.O."/>
            <person name="Alt D.P."/>
        </authorList>
    </citation>
    <scope>NUCLEOTIDE SEQUENCE [LARGE SCALE GENOMIC DNA]</scope>
    <source>
        <strain evidence="3">CL-84</strain>
    </source>
</reference>
<dbReference type="InterPro" id="IPR010982">
    <property type="entry name" value="Lambda_DNA-bd_dom_sf"/>
</dbReference>
<feature type="domain" description="HTH cro/C1-type" evidence="2">
    <location>
        <begin position="79"/>
        <end position="122"/>
    </location>
</feature>
<sequence>MNVGEQIREARKRYGMNQGELAEKISVSLDTVSRWETGKRMPRAEDLAKLALVLGVSVAYLMGETSKMLPNQKELKDVIKERRQLFHNTIEQLAVDIGVSPETVRDWEAGIKIPTKEQLKKMNLLSPKLEELLDKGIAPGPGEYSLLCGFIPEKTLSPEEIKQREQIRRMGMPLMKKCHQRQEAISNTISQGSPEVLPGEVIEELARFNKLLDQTAWCFDDDEKDIVISILKRCIKTLEKESPKDIESAKTA</sequence>
<organism evidence="3 4">
    <name type="scientific">Cloacibacillus porcorum</name>
    <dbReference type="NCBI Taxonomy" id="1197717"/>
    <lineage>
        <taxon>Bacteria</taxon>
        <taxon>Thermotogati</taxon>
        <taxon>Synergistota</taxon>
        <taxon>Synergistia</taxon>
        <taxon>Synergistales</taxon>
        <taxon>Synergistaceae</taxon>
        <taxon>Cloacibacillus</taxon>
    </lineage>
</organism>
<dbReference type="EMBL" id="CP016757">
    <property type="protein sequence ID" value="ANZ44200.1"/>
    <property type="molecule type" value="Genomic_DNA"/>
</dbReference>
<dbReference type="PANTHER" id="PTHR46558">
    <property type="entry name" value="TRACRIPTIONAL REGULATORY PROTEIN-RELATED-RELATED"/>
    <property type="match status" value="1"/>
</dbReference>
<gene>
    <name evidence="3" type="ORF">BED41_03310</name>
</gene>
<name>A0A1B2I2K3_9BACT</name>
<keyword evidence="1" id="KW-0238">DNA-binding</keyword>
<dbReference type="AlphaFoldDB" id="A0A1B2I2K3"/>
<dbReference type="STRING" id="1197717.BED41_03310"/>
<evidence type="ECO:0000259" key="2">
    <source>
        <dbReference type="PROSITE" id="PS50943"/>
    </source>
</evidence>
<dbReference type="OrthoDB" id="6434at2"/>
<dbReference type="SUPFAM" id="SSF47413">
    <property type="entry name" value="lambda repressor-like DNA-binding domains"/>
    <property type="match status" value="2"/>
</dbReference>
<dbReference type="RefSeq" id="WP_066743081.1">
    <property type="nucleotide sequence ID" value="NZ_CP016757.1"/>
</dbReference>
<evidence type="ECO:0000313" key="3">
    <source>
        <dbReference type="EMBL" id="ANZ44200.1"/>
    </source>
</evidence>
<dbReference type="Proteomes" id="UP000093044">
    <property type="component" value="Chromosome"/>
</dbReference>
<evidence type="ECO:0000256" key="1">
    <source>
        <dbReference type="ARBA" id="ARBA00023125"/>
    </source>
</evidence>
<dbReference type="Gene3D" id="1.10.260.40">
    <property type="entry name" value="lambda repressor-like DNA-binding domains"/>
    <property type="match status" value="2"/>
</dbReference>
<dbReference type="PANTHER" id="PTHR46558:SF11">
    <property type="entry name" value="HTH-TYPE TRANSCRIPTIONAL REGULATOR XRE"/>
    <property type="match status" value="1"/>
</dbReference>
<dbReference type="SMART" id="SM00530">
    <property type="entry name" value="HTH_XRE"/>
    <property type="match status" value="2"/>
</dbReference>
<accession>A0A1B2I2K3</accession>
<dbReference type="Pfam" id="PF01381">
    <property type="entry name" value="HTH_3"/>
    <property type="match status" value="2"/>
</dbReference>
<dbReference type="CDD" id="cd00093">
    <property type="entry name" value="HTH_XRE"/>
    <property type="match status" value="2"/>
</dbReference>
<dbReference type="KEGG" id="cpor:BED41_03310"/>
<proteinExistence type="predicted"/>
<feature type="domain" description="HTH cro/C1-type" evidence="2">
    <location>
        <begin position="7"/>
        <end position="61"/>
    </location>
</feature>
<dbReference type="GO" id="GO:0003677">
    <property type="term" value="F:DNA binding"/>
    <property type="evidence" value="ECO:0007669"/>
    <property type="project" value="UniProtKB-KW"/>
</dbReference>
<keyword evidence="4" id="KW-1185">Reference proteome</keyword>